<dbReference type="Gene3D" id="2.40.50.100">
    <property type="match status" value="1"/>
</dbReference>
<dbReference type="GO" id="GO:0015689">
    <property type="term" value="P:molybdate ion transport"/>
    <property type="evidence" value="ECO:0007669"/>
    <property type="project" value="InterPro"/>
</dbReference>
<dbReference type="InterPro" id="IPR010093">
    <property type="entry name" value="SinI_DNA-bd"/>
</dbReference>
<dbReference type="RefSeq" id="WP_338180357.1">
    <property type="nucleotide sequence ID" value="NZ_JAEKNQ010000040.1"/>
</dbReference>
<comment type="caution">
    <text evidence="4">The sequence shown here is derived from an EMBL/GenBank/DDBJ whole genome shotgun (WGS) entry which is preliminary data.</text>
</comment>
<accession>A0A934NE20</accession>
<dbReference type="PROSITE" id="PS51866">
    <property type="entry name" value="MOP"/>
    <property type="match status" value="1"/>
</dbReference>
<evidence type="ECO:0000256" key="2">
    <source>
        <dbReference type="PROSITE-ProRule" id="PRU01213"/>
    </source>
</evidence>
<sequence>MPEYRVGEVAELMSVSSDTVRRLVDSGQVRTVRTANGQRLVDGGDLARFLAEQGGAAAPSWPEARESARNHFPGIVTRVVKDGVMAQVDIQAGPHRIVSLMTREAADELALKPGVRAIAAVKSTNVVVELPR</sequence>
<evidence type="ECO:0000259" key="3">
    <source>
        <dbReference type="PROSITE" id="PS51866"/>
    </source>
</evidence>
<proteinExistence type="predicted"/>
<keyword evidence="1 2" id="KW-0500">Molybdenum</keyword>
<organism evidence="4 5">
    <name type="scientific">Candidatus Dormiibacter inghamiae</name>
    <dbReference type="NCBI Taxonomy" id="3127013"/>
    <lineage>
        <taxon>Bacteria</taxon>
        <taxon>Bacillati</taxon>
        <taxon>Candidatus Dormiibacterota</taxon>
        <taxon>Candidatus Dormibacteria</taxon>
        <taxon>Candidatus Dormibacterales</taxon>
        <taxon>Candidatus Dormibacteraceae</taxon>
        <taxon>Candidatus Dormiibacter</taxon>
    </lineage>
</organism>
<dbReference type="Gene3D" id="1.10.1660.10">
    <property type="match status" value="1"/>
</dbReference>
<dbReference type="InterPro" id="IPR041657">
    <property type="entry name" value="HTH_17"/>
</dbReference>
<evidence type="ECO:0000313" key="5">
    <source>
        <dbReference type="Proteomes" id="UP000620075"/>
    </source>
</evidence>
<dbReference type="GO" id="GO:0003677">
    <property type="term" value="F:DNA binding"/>
    <property type="evidence" value="ECO:0007669"/>
    <property type="project" value="InterPro"/>
</dbReference>
<dbReference type="InterPro" id="IPR005116">
    <property type="entry name" value="Transp-assoc_OB_typ1"/>
</dbReference>
<dbReference type="Pfam" id="PF12728">
    <property type="entry name" value="HTH_17"/>
    <property type="match status" value="1"/>
</dbReference>
<dbReference type="AlphaFoldDB" id="A0A934NE20"/>
<dbReference type="Proteomes" id="UP000620075">
    <property type="component" value="Unassembled WGS sequence"/>
</dbReference>
<protein>
    <submittedName>
        <fullName evidence="4">TOBE domain-containing protein</fullName>
    </submittedName>
</protein>
<dbReference type="InterPro" id="IPR008995">
    <property type="entry name" value="Mo/tungstate-bd_C_term_dom"/>
</dbReference>
<dbReference type="InterPro" id="IPR004606">
    <property type="entry name" value="Mop_domain"/>
</dbReference>
<dbReference type="EMBL" id="JAEKNQ010000040">
    <property type="protein sequence ID" value="MBJ7603783.1"/>
    <property type="molecule type" value="Genomic_DNA"/>
</dbReference>
<dbReference type="NCBIfam" id="TIGR01764">
    <property type="entry name" value="excise"/>
    <property type="match status" value="1"/>
</dbReference>
<gene>
    <name evidence="4" type="ORF">JF888_11410</name>
</gene>
<evidence type="ECO:0000313" key="4">
    <source>
        <dbReference type="EMBL" id="MBJ7603783.1"/>
    </source>
</evidence>
<reference evidence="4 5" key="1">
    <citation type="submission" date="2020-10" db="EMBL/GenBank/DDBJ databases">
        <title>Ca. Dormibacterota MAGs.</title>
        <authorList>
            <person name="Montgomery K."/>
        </authorList>
    </citation>
    <scope>NUCLEOTIDE SEQUENCE [LARGE SCALE GENOMIC DNA]</scope>
    <source>
        <strain evidence="4">SC8811_S16_3</strain>
    </source>
</reference>
<evidence type="ECO:0000256" key="1">
    <source>
        <dbReference type="ARBA" id="ARBA00022505"/>
    </source>
</evidence>
<feature type="domain" description="Mop" evidence="3">
    <location>
        <begin position="65"/>
        <end position="130"/>
    </location>
</feature>
<name>A0A934NE20_9BACT</name>
<dbReference type="SUPFAM" id="SSF50331">
    <property type="entry name" value="MOP-like"/>
    <property type="match status" value="1"/>
</dbReference>
<dbReference type="Pfam" id="PF03459">
    <property type="entry name" value="TOBE"/>
    <property type="match status" value="1"/>
</dbReference>